<keyword evidence="4" id="KW-1185">Reference proteome</keyword>
<dbReference type="InterPro" id="IPR004480">
    <property type="entry name" value="Monothiol_GRX-rel"/>
</dbReference>
<gene>
    <name evidence="3" type="ORF">FVE85_0834</name>
</gene>
<dbReference type="GO" id="GO:0005759">
    <property type="term" value="C:mitochondrial matrix"/>
    <property type="evidence" value="ECO:0007669"/>
    <property type="project" value="TreeGrafter"/>
</dbReference>
<feature type="region of interest" description="Disordered" evidence="1">
    <location>
        <begin position="178"/>
        <end position="211"/>
    </location>
</feature>
<dbReference type="OrthoDB" id="415696at2759"/>
<proteinExistence type="predicted"/>
<dbReference type="OMA" id="RNAPQCG"/>
<dbReference type="PROSITE" id="PS51354">
    <property type="entry name" value="GLUTAREDOXIN_2"/>
    <property type="match status" value="1"/>
</dbReference>
<dbReference type="PANTHER" id="PTHR10293:SF45">
    <property type="entry name" value="BIFUNCTIONAL MONOTHIOL GLUTAREDOXIN-S16, CHLOROPLASTIC"/>
    <property type="match status" value="1"/>
</dbReference>
<sequence length="326" mass="36301">MAFTSVAGSPRGCVNRVMRSRHCLCGLNQRTLGAVGRRAYRDHAGPGRMAWTQRSRASDGSARLNMSQVEAPVELESLEAVSLVDSASGEYLRSLPEKLHGVGCYAIFDRRGELKYIEISRMLSASIMWHMQCLGPDECHSAKVLLADSQLAEDEQRQHVQETAVHWIQGELKRTGRIPEGNDSRFKDSAWRKRPGDEARNKPPLTFPPDAKPEQAMELLDRLVKAFPVILFLKGTRTVPQCGFSDRVCEALDLTGVQFETVDVLDEGANPGLREALTQYSQWPTVPQVFVNGQLLGGCDVVESYMKENRLRAEIGEMLGMRQSGK</sequence>
<protein>
    <submittedName>
        <fullName evidence="3">Bifunctional monothiol glutaredoxin-S16, chloroplastic</fullName>
    </submittedName>
</protein>
<feature type="compositionally biased region" description="Basic and acidic residues" evidence="1">
    <location>
        <begin position="180"/>
        <end position="201"/>
    </location>
</feature>
<comment type="caution">
    <text evidence="3">The sequence shown here is derived from an EMBL/GenBank/DDBJ whole genome shotgun (WGS) entry which is preliminary data.</text>
</comment>
<evidence type="ECO:0000313" key="3">
    <source>
        <dbReference type="EMBL" id="KAA8497105.1"/>
    </source>
</evidence>
<dbReference type="Gene3D" id="3.40.30.10">
    <property type="entry name" value="Glutaredoxin"/>
    <property type="match status" value="1"/>
</dbReference>
<accession>A0A5J4Z134</accession>
<dbReference type="InterPro" id="IPR036249">
    <property type="entry name" value="Thioredoxin-like_sf"/>
</dbReference>
<dbReference type="Pfam" id="PF00462">
    <property type="entry name" value="Glutaredoxin"/>
    <property type="match status" value="1"/>
</dbReference>
<reference evidence="4" key="1">
    <citation type="journal article" date="2019" name="Nat. Commun.">
        <title>Expansion of phycobilisome linker gene families in mesophilic red algae.</title>
        <authorList>
            <person name="Lee J."/>
            <person name="Kim D."/>
            <person name="Bhattacharya D."/>
            <person name="Yoon H.S."/>
        </authorList>
    </citation>
    <scope>NUCLEOTIDE SEQUENCE [LARGE SCALE GENOMIC DNA]</scope>
    <source>
        <strain evidence="4">CCMP 1328</strain>
    </source>
</reference>
<dbReference type="PANTHER" id="PTHR10293">
    <property type="entry name" value="GLUTAREDOXIN FAMILY MEMBER"/>
    <property type="match status" value="1"/>
</dbReference>
<dbReference type="AlphaFoldDB" id="A0A5J4Z134"/>
<feature type="domain" description="Glutaredoxin" evidence="2">
    <location>
        <begin position="229"/>
        <end position="295"/>
    </location>
</feature>
<organism evidence="3 4">
    <name type="scientific">Porphyridium purpureum</name>
    <name type="common">Red alga</name>
    <name type="synonym">Porphyridium cruentum</name>
    <dbReference type="NCBI Taxonomy" id="35688"/>
    <lineage>
        <taxon>Eukaryota</taxon>
        <taxon>Rhodophyta</taxon>
        <taxon>Bangiophyceae</taxon>
        <taxon>Porphyridiales</taxon>
        <taxon>Porphyridiaceae</taxon>
        <taxon>Porphyridium</taxon>
    </lineage>
</organism>
<evidence type="ECO:0000259" key="2">
    <source>
        <dbReference type="Pfam" id="PF00462"/>
    </source>
</evidence>
<dbReference type="Proteomes" id="UP000324585">
    <property type="component" value="Unassembled WGS sequence"/>
</dbReference>
<dbReference type="EMBL" id="VRMN01000002">
    <property type="protein sequence ID" value="KAA8497105.1"/>
    <property type="molecule type" value="Genomic_DNA"/>
</dbReference>
<dbReference type="InterPro" id="IPR002109">
    <property type="entry name" value="Glutaredoxin"/>
</dbReference>
<name>A0A5J4Z134_PORPP</name>
<dbReference type="SUPFAM" id="SSF52833">
    <property type="entry name" value="Thioredoxin-like"/>
    <property type="match status" value="1"/>
</dbReference>
<evidence type="ECO:0000313" key="4">
    <source>
        <dbReference type="Proteomes" id="UP000324585"/>
    </source>
</evidence>
<evidence type="ECO:0000256" key="1">
    <source>
        <dbReference type="SAM" id="MobiDB-lite"/>
    </source>
</evidence>